<dbReference type="SFLD" id="SFLDG01066">
    <property type="entry name" value="organic_radical-activating_enz"/>
    <property type="match status" value="1"/>
</dbReference>
<evidence type="ECO:0000256" key="7">
    <source>
        <dbReference type="ARBA" id="ARBA00023004"/>
    </source>
</evidence>
<dbReference type="SFLD" id="SFLDS00029">
    <property type="entry name" value="Radical_SAM"/>
    <property type="match status" value="1"/>
</dbReference>
<dbReference type="InterPro" id="IPR040074">
    <property type="entry name" value="BssD/PflA/YjjW"/>
</dbReference>
<accession>A0AAE4DMT2</accession>
<dbReference type="InterPro" id="IPR058240">
    <property type="entry name" value="rSAM_sf"/>
</dbReference>
<evidence type="ECO:0000256" key="4">
    <source>
        <dbReference type="ARBA" id="ARBA00022691"/>
    </source>
</evidence>
<evidence type="ECO:0000256" key="3">
    <source>
        <dbReference type="ARBA" id="ARBA00022485"/>
    </source>
</evidence>
<dbReference type="SUPFAM" id="SSF102114">
    <property type="entry name" value="Radical SAM enzymes"/>
    <property type="match status" value="1"/>
</dbReference>
<sequence>MIFNIQRYSTHDGPGIRTVVFLKGCSLGCRWCQNPESRSATRDLLFDPRLCLDGCDLCQQAAPAAIERALNGLVIHREKLNDDMLDALTPCCPTQALSVCGEEKSVAEIMATVRRDKPFYDRSGGGITLSGGEPFMNPALAHALLSASHAEGIHTAVETCLHVPWRYIEPSLPYVDLFLADLKHVDSERFKRWTDGSAKRVMDNLKRLAAAGKTLTIRVPLIPGFNADEESIEAITRFAADELNVRDIHFLPYHTLGMNKYNLLGQPYSAPDKPLDNPALLDFARDVACQNGLTATLRG</sequence>
<evidence type="ECO:0000313" key="11">
    <source>
        <dbReference type="Proteomes" id="UP001248822"/>
    </source>
</evidence>
<dbReference type="InterPro" id="IPR001989">
    <property type="entry name" value="Radical_activat_CS"/>
</dbReference>
<dbReference type="NCBIfam" id="TIGR02494">
    <property type="entry name" value="PFLE_PFLC"/>
    <property type="match status" value="1"/>
</dbReference>
<dbReference type="GO" id="GO:0051539">
    <property type="term" value="F:4 iron, 4 sulfur cluster binding"/>
    <property type="evidence" value="ECO:0007669"/>
    <property type="project" value="UniProtKB-KW"/>
</dbReference>
<dbReference type="PROSITE" id="PS01087">
    <property type="entry name" value="RADICAL_ACTIVATING"/>
    <property type="match status" value="1"/>
</dbReference>
<dbReference type="SFLD" id="SFLDG01118">
    <property type="entry name" value="activating_enzymes__group_2"/>
    <property type="match status" value="1"/>
</dbReference>
<dbReference type="PANTHER" id="PTHR30352:SF14">
    <property type="entry name" value="PYRUVATE FORMATE-LYASE 3-ACTIVATING ENZYME-RELATED"/>
    <property type="match status" value="1"/>
</dbReference>
<keyword evidence="8" id="KW-0411">Iron-sulfur</keyword>
<feature type="domain" description="Radical SAM core" evidence="9">
    <location>
        <begin position="11"/>
        <end position="290"/>
    </location>
</feature>
<dbReference type="Gene3D" id="3.20.20.70">
    <property type="entry name" value="Aldolase class I"/>
    <property type="match status" value="1"/>
</dbReference>
<dbReference type="PIRSF" id="PIRSF000371">
    <property type="entry name" value="PFL_act_enz"/>
    <property type="match status" value="1"/>
</dbReference>
<reference evidence="10" key="1">
    <citation type="submission" date="2022-12" db="EMBL/GenBank/DDBJ databases">
        <title>NDM-1 containing novel ST 2018 Pseudenterobacter timonensis.</title>
        <authorList>
            <person name="Halder G."/>
            <person name="Mandal S."/>
            <person name="Dutta S."/>
        </authorList>
    </citation>
    <scope>NUCLEOTIDE SEQUENCE</scope>
    <source>
        <strain evidence="10">CNCI147</strain>
    </source>
</reference>
<evidence type="ECO:0000256" key="8">
    <source>
        <dbReference type="ARBA" id="ARBA00023014"/>
    </source>
</evidence>
<comment type="cofactor">
    <cofactor evidence="1">
        <name>[4Fe-4S] cluster</name>
        <dbReference type="ChEBI" id="CHEBI:49883"/>
    </cofactor>
</comment>
<dbReference type="PROSITE" id="PS51918">
    <property type="entry name" value="RADICAL_SAM"/>
    <property type="match status" value="1"/>
</dbReference>
<evidence type="ECO:0000313" key="10">
    <source>
        <dbReference type="EMBL" id="MDR9890548.1"/>
    </source>
</evidence>
<evidence type="ECO:0000256" key="6">
    <source>
        <dbReference type="ARBA" id="ARBA00023002"/>
    </source>
</evidence>
<name>A0AAE4DMT2_9ENTR</name>
<dbReference type="GO" id="GO:0046872">
    <property type="term" value="F:metal ion binding"/>
    <property type="evidence" value="ECO:0007669"/>
    <property type="project" value="UniProtKB-KW"/>
</dbReference>
<evidence type="ECO:0000256" key="2">
    <source>
        <dbReference type="ARBA" id="ARBA00009777"/>
    </source>
</evidence>
<dbReference type="Proteomes" id="UP001248822">
    <property type="component" value="Unassembled WGS sequence"/>
</dbReference>
<evidence type="ECO:0000259" key="9">
    <source>
        <dbReference type="PROSITE" id="PS51918"/>
    </source>
</evidence>
<dbReference type="InterPro" id="IPR013785">
    <property type="entry name" value="Aldolase_TIM"/>
</dbReference>
<proteinExistence type="inferred from homology"/>
<dbReference type="InterPro" id="IPR007197">
    <property type="entry name" value="rSAM"/>
</dbReference>
<dbReference type="EMBL" id="JAQGEC010000007">
    <property type="protein sequence ID" value="MDR9890548.1"/>
    <property type="molecule type" value="Genomic_DNA"/>
</dbReference>
<keyword evidence="7" id="KW-0408">Iron</keyword>
<dbReference type="PANTHER" id="PTHR30352">
    <property type="entry name" value="PYRUVATE FORMATE-LYASE-ACTIVATING ENZYME"/>
    <property type="match status" value="1"/>
</dbReference>
<organism evidence="10 11">
    <name type="scientific">Pseudenterobacter timonensis</name>
    <dbReference type="NCBI Taxonomy" id="1755099"/>
    <lineage>
        <taxon>Bacteria</taxon>
        <taxon>Pseudomonadati</taxon>
        <taxon>Pseudomonadota</taxon>
        <taxon>Gammaproteobacteria</taxon>
        <taxon>Enterobacterales</taxon>
        <taxon>Enterobacteriaceae</taxon>
        <taxon>Pseudenterobacter</taxon>
    </lineage>
</organism>
<dbReference type="InterPro" id="IPR012839">
    <property type="entry name" value="Organic_radical_activase"/>
</dbReference>
<keyword evidence="5" id="KW-0479">Metal-binding</keyword>
<comment type="caution">
    <text evidence="10">The sequence shown here is derived from an EMBL/GenBank/DDBJ whole genome shotgun (WGS) entry which is preliminary data.</text>
</comment>
<keyword evidence="6" id="KW-0560">Oxidoreductase</keyword>
<protein>
    <submittedName>
        <fullName evidence="10">Glycyl-radical enzyme activating protein</fullName>
    </submittedName>
</protein>
<comment type="similarity">
    <text evidence="2">Belongs to the organic radical-activating enzymes family.</text>
</comment>
<keyword evidence="4" id="KW-0949">S-adenosyl-L-methionine</keyword>
<dbReference type="RefSeq" id="WP_310825993.1">
    <property type="nucleotide sequence ID" value="NZ_JAQGEC010000007.1"/>
</dbReference>
<keyword evidence="3" id="KW-0004">4Fe-4S</keyword>
<dbReference type="Pfam" id="PF04055">
    <property type="entry name" value="Radical_SAM"/>
    <property type="match status" value="1"/>
</dbReference>
<dbReference type="CDD" id="cd01335">
    <property type="entry name" value="Radical_SAM"/>
    <property type="match status" value="1"/>
</dbReference>
<dbReference type="InterPro" id="IPR034457">
    <property type="entry name" value="Organic_radical-activating"/>
</dbReference>
<evidence type="ECO:0000256" key="5">
    <source>
        <dbReference type="ARBA" id="ARBA00022723"/>
    </source>
</evidence>
<gene>
    <name evidence="10" type="ORF">O7047_09925</name>
</gene>
<evidence type="ECO:0000256" key="1">
    <source>
        <dbReference type="ARBA" id="ARBA00001966"/>
    </source>
</evidence>
<dbReference type="AlphaFoldDB" id="A0AAE4DMT2"/>
<dbReference type="GO" id="GO:0016491">
    <property type="term" value="F:oxidoreductase activity"/>
    <property type="evidence" value="ECO:0007669"/>
    <property type="project" value="UniProtKB-KW"/>
</dbReference>